<accession>A0A2M9X9R0</accession>
<comment type="caution">
    <text evidence="1">The sequence shown here is derived from an EMBL/GenBank/DDBJ whole genome shotgun (WGS) entry which is preliminary data.</text>
</comment>
<proteinExistence type="predicted"/>
<dbReference type="OrthoDB" id="338193at2"/>
<evidence type="ECO:0008006" key="3">
    <source>
        <dbReference type="Google" id="ProtNLM"/>
    </source>
</evidence>
<protein>
    <recommendedName>
        <fullName evidence="3">Lipoprotein</fullName>
    </recommendedName>
</protein>
<dbReference type="RefSeq" id="WP_100707945.1">
    <property type="nucleotide sequence ID" value="NZ_NPDL01000014.1"/>
</dbReference>
<dbReference type="Proteomes" id="UP000232196">
    <property type="component" value="Unassembled WGS sequence"/>
</dbReference>
<sequence>MKSKLKFILPLLGLLAISCSSDTKEDSALLGALVGTPNDGNKSIVVVEVAGNFTDYTGECYDNFTVLGVSNSTISPTNYYLYVMFGHSLDTELRKSALSTSSCSSLGFLGSGIPTNASPVNFKYYTCDPNLGQAGGDCGKKIKTAVGFPTN</sequence>
<gene>
    <name evidence="1" type="ORF">CH357_16955</name>
</gene>
<dbReference type="PROSITE" id="PS51257">
    <property type="entry name" value="PROKAR_LIPOPROTEIN"/>
    <property type="match status" value="1"/>
</dbReference>
<name>A0A2M9X9R0_9LEPT</name>
<dbReference type="EMBL" id="NPDN01000009">
    <property type="protein sequence ID" value="PJZ24349.1"/>
    <property type="molecule type" value="Genomic_DNA"/>
</dbReference>
<dbReference type="NCBIfam" id="NF047459">
    <property type="entry name" value="LA_3150_fam_lipo"/>
    <property type="match status" value="1"/>
</dbReference>
<reference evidence="1 2" key="1">
    <citation type="submission" date="2017-07" db="EMBL/GenBank/DDBJ databases">
        <title>Leptospira spp. isolated from tropical soils.</title>
        <authorList>
            <person name="Thibeaux R."/>
            <person name="Iraola G."/>
            <person name="Ferres I."/>
            <person name="Bierque E."/>
            <person name="Girault D."/>
            <person name="Soupe-Gilbert M.-E."/>
            <person name="Picardeau M."/>
            <person name="Goarant C."/>
        </authorList>
    </citation>
    <scope>NUCLEOTIDE SEQUENCE [LARGE SCALE GENOMIC DNA]</scope>
    <source>
        <strain evidence="1 2">MCA1-C-A1</strain>
    </source>
</reference>
<dbReference type="AlphaFoldDB" id="A0A2M9X9R0"/>
<evidence type="ECO:0000313" key="2">
    <source>
        <dbReference type="Proteomes" id="UP000232196"/>
    </source>
</evidence>
<keyword evidence="2" id="KW-1185">Reference proteome</keyword>
<organism evidence="1 2">
    <name type="scientific">Leptospira hartskeerlii</name>
    <dbReference type="NCBI Taxonomy" id="2023177"/>
    <lineage>
        <taxon>Bacteria</taxon>
        <taxon>Pseudomonadati</taxon>
        <taxon>Spirochaetota</taxon>
        <taxon>Spirochaetia</taxon>
        <taxon>Leptospirales</taxon>
        <taxon>Leptospiraceae</taxon>
        <taxon>Leptospira</taxon>
    </lineage>
</organism>
<evidence type="ECO:0000313" key="1">
    <source>
        <dbReference type="EMBL" id="PJZ24349.1"/>
    </source>
</evidence>